<evidence type="ECO:0000313" key="2">
    <source>
        <dbReference type="Proteomes" id="UP001497516"/>
    </source>
</evidence>
<evidence type="ECO:0000313" key="1">
    <source>
        <dbReference type="EMBL" id="CAL1402588.1"/>
    </source>
</evidence>
<keyword evidence="2" id="KW-1185">Reference proteome</keyword>
<accession>A0AAV2FW30</accession>
<reference evidence="1 2" key="1">
    <citation type="submission" date="2024-04" db="EMBL/GenBank/DDBJ databases">
        <authorList>
            <person name="Fracassetti M."/>
        </authorList>
    </citation>
    <scope>NUCLEOTIDE SEQUENCE [LARGE SCALE GENOMIC DNA]</scope>
</reference>
<name>A0AAV2FW30_9ROSI</name>
<protein>
    <submittedName>
        <fullName evidence="1">Uncharacterized protein</fullName>
    </submittedName>
</protein>
<dbReference type="EMBL" id="OZ034820">
    <property type="protein sequence ID" value="CAL1402588.1"/>
    <property type="molecule type" value="Genomic_DNA"/>
</dbReference>
<dbReference type="Proteomes" id="UP001497516">
    <property type="component" value="Chromosome 7"/>
</dbReference>
<proteinExistence type="predicted"/>
<gene>
    <name evidence="1" type="ORF">LTRI10_LOCUS42577</name>
</gene>
<dbReference type="AlphaFoldDB" id="A0AAV2FW30"/>
<sequence length="96" mass="10661">MEIPHAFPRWRRPIIWEKIGIGRRLRRDRVAEGFDERTVPGIKTPPAQNWLLDVAVLGEEEEDRGEAGGDVGGEFDGMVGGDELVGELMVGKNYGS</sequence>
<organism evidence="1 2">
    <name type="scientific">Linum trigynum</name>
    <dbReference type="NCBI Taxonomy" id="586398"/>
    <lineage>
        <taxon>Eukaryota</taxon>
        <taxon>Viridiplantae</taxon>
        <taxon>Streptophyta</taxon>
        <taxon>Embryophyta</taxon>
        <taxon>Tracheophyta</taxon>
        <taxon>Spermatophyta</taxon>
        <taxon>Magnoliopsida</taxon>
        <taxon>eudicotyledons</taxon>
        <taxon>Gunneridae</taxon>
        <taxon>Pentapetalae</taxon>
        <taxon>rosids</taxon>
        <taxon>fabids</taxon>
        <taxon>Malpighiales</taxon>
        <taxon>Linaceae</taxon>
        <taxon>Linum</taxon>
    </lineage>
</organism>